<dbReference type="InterPro" id="IPR045156">
    <property type="entry name" value="Vac8"/>
</dbReference>
<comment type="subcellular location">
    <subcellularLocation>
        <location evidence="1">Vacuole membrane</location>
        <topology evidence="1">Lipid-anchor</topology>
    </subcellularLocation>
</comment>
<evidence type="ECO:0000256" key="2">
    <source>
        <dbReference type="ARBA" id="ARBA00005462"/>
    </source>
</evidence>
<evidence type="ECO:0000256" key="10">
    <source>
        <dbReference type="SAM" id="SignalP"/>
    </source>
</evidence>
<sequence length="330" mass="34638">MRALRALRAALLAAVLVGLSESSAAPEDGSERMRVEMDSAGVQTADMAAKEAEAKAGMAEELKDTLTDIMAVLQHGSDPSKDQAIGQLVQIALQTSEAGSEQARMFRSAVVAGGALPSLIAVLRSDDATRQFLGVRALHALAIDDPTTELDNFHSEEICQHGAVPLLVRALSSEVEQLQAAATGALAQLAENPTCQRMIVAEGAVKPLVGIASYADDMQKLGAMNALDVLAINNAKAREQLQASGAAGVLKGIGTLGSGLLREQAIGFGERLQGRAEPLSPEAHVQAARKTRIQYDSVRHRAMEMMRGWADSEGGRGMGRGRGRGRGSPS</sequence>
<keyword evidence="5" id="KW-0472">Membrane</keyword>
<keyword evidence="12" id="KW-1185">Reference proteome</keyword>
<feature type="region of interest" description="Disordered" evidence="9">
    <location>
        <begin position="310"/>
        <end position="330"/>
    </location>
</feature>
<name>A0AB34IRE1_PRYPA</name>
<dbReference type="Pfam" id="PF00514">
    <property type="entry name" value="Arm"/>
    <property type="match status" value="1"/>
</dbReference>
<evidence type="ECO:0000256" key="5">
    <source>
        <dbReference type="ARBA" id="ARBA00023136"/>
    </source>
</evidence>
<dbReference type="EMBL" id="JBGBPQ010000020">
    <property type="protein sequence ID" value="KAL1504244.1"/>
    <property type="molecule type" value="Genomic_DNA"/>
</dbReference>
<evidence type="ECO:0000256" key="3">
    <source>
        <dbReference type="ARBA" id="ARBA00022554"/>
    </source>
</evidence>
<dbReference type="SUPFAM" id="SSF48371">
    <property type="entry name" value="ARM repeat"/>
    <property type="match status" value="1"/>
</dbReference>
<feature type="compositionally biased region" description="Basic residues" evidence="9">
    <location>
        <begin position="319"/>
        <end position="330"/>
    </location>
</feature>
<comment type="similarity">
    <text evidence="2">Belongs to the beta-catenin family.</text>
</comment>
<keyword evidence="4" id="KW-0677">Repeat</keyword>
<feature type="chain" id="PRO_5044238018" description="Vacuolar protein 8" evidence="10">
    <location>
        <begin position="25"/>
        <end position="330"/>
    </location>
</feature>
<gene>
    <name evidence="11" type="ORF">AB1Y20_010653</name>
</gene>
<evidence type="ECO:0000256" key="6">
    <source>
        <dbReference type="ARBA" id="ARBA00023288"/>
    </source>
</evidence>
<comment type="caution">
    <text evidence="11">The sequence shown here is derived from an EMBL/GenBank/DDBJ whole genome shotgun (WGS) entry which is preliminary data.</text>
</comment>
<dbReference type="GO" id="GO:0043495">
    <property type="term" value="F:protein-membrane adaptor activity"/>
    <property type="evidence" value="ECO:0007669"/>
    <property type="project" value="InterPro"/>
</dbReference>
<evidence type="ECO:0000313" key="11">
    <source>
        <dbReference type="EMBL" id="KAL1504244.1"/>
    </source>
</evidence>
<evidence type="ECO:0000256" key="8">
    <source>
        <dbReference type="PROSITE-ProRule" id="PRU00259"/>
    </source>
</evidence>
<protein>
    <recommendedName>
        <fullName evidence="7">Vacuolar protein 8</fullName>
    </recommendedName>
</protein>
<dbReference type="PROSITE" id="PS50176">
    <property type="entry name" value="ARM_REPEAT"/>
    <property type="match status" value="1"/>
</dbReference>
<evidence type="ECO:0000313" key="12">
    <source>
        <dbReference type="Proteomes" id="UP001515480"/>
    </source>
</evidence>
<keyword evidence="6" id="KW-0449">Lipoprotein</keyword>
<dbReference type="GO" id="GO:0005774">
    <property type="term" value="C:vacuolar membrane"/>
    <property type="evidence" value="ECO:0007669"/>
    <property type="project" value="UniProtKB-SubCell"/>
</dbReference>
<feature type="repeat" description="ARM" evidence="8">
    <location>
        <begin position="162"/>
        <end position="204"/>
    </location>
</feature>
<evidence type="ECO:0000256" key="9">
    <source>
        <dbReference type="SAM" id="MobiDB-lite"/>
    </source>
</evidence>
<dbReference type="PANTHER" id="PTHR47249">
    <property type="entry name" value="VACUOLAR PROTEIN 8"/>
    <property type="match status" value="1"/>
</dbReference>
<proteinExistence type="inferred from homology"/>
<organism evidence="11 12">
    <name type="scientific">Prymnesium parvum</name>
    <name type="common">Toxic golden alga</name>
    <dbReference type="NCBI Taxonomy" id="97485"/>
    <lineage>
        <taxon>Eukaryota</taxon>
        <taxon>Haptista</taxon>
        <taxon>Haptophyta</taxon>
        <taxon>Prymnesiophyceae</taxon>
        <taxon>Prymnesiales</taxon>
        <taxon>Prymnesiaceae</taxon>
        <taxon>Prymnesium</taxon>
    </lineage>
</organism>
<dbReference type="InterPro" id="IPR011989">
    <property type="entry name" value="ARM-like"/>
</dbReference>
<evidence type="ECO:0000256" key="4">
    <source>
        <dbReference type="ARBA" id="ARBA00022737"/>
    </source>
</evidence>
<dbReference type="InterPro" id="IPR016024">
    <property type="entry name" value="ARM-type_fold"/>
</dbReference>
<dbReference type="PANTHER" id="PTHR47249:SF1">
    <property type="entry name" value="VACUOLAR PROTEIN 8"/>
    <property type="match status" value="1"/>
</dbReference>
<reference evidence="11 12" key="1">
    <citation type="journal article" date="2024" name="Science">
        <title>Giant polyketide synthase enzymes in the biosynthesis of giant marine polyether toxins.</title>
        <authorList>
            <person name="Fallon T.R."/>
            <person name="Shende V.V."/>
            <person name="Wierzbicki I.H."/>
            <person name="Pendleton A.L."/>
            <person name="Watervoot N.F."/>
            <person name="Auber R.P."/>
            <person name="Gonzalez D.J."/>
            <person name="Wisecaver J.H."/>
            <person name="Moore B.S."/>
        </authorList>
    </citation>
    <scope>NUCLEOTIDE SEQUENCE [LARGE SCALE GENOMIC DNA]</scope>
    <source>
        <strain evidence="11 12">12B1</strain>
    </source>
</reference>
<evidence type="ECO:0000256" key="1">
    <source>
        <dbReference type="ARBA" id="ARBA00004592"/>
    </source>
</evidence>
<dbReference type="SMART" id="SM00185">
    <property type="entry name" value="ARM"/>
    <property type="match status" value="3"/>
</dbReference>
<dbReference type="AlphaFoldDB" id="A0AB34IRE1"/>
<evidence type="ECO:0000256" key="7">
    <source>
        <dbReference type="ARBA" id="ARBA00026209"/>
    </source>
</evidence>
<accession>A0AB34IRE1</accession>
<dbReference type="Proteomes" id="UP001515480">
    <property type="component" value="Unassembled WGS sequence"/>
</dbReference>
<dbReference type="GO" id="GO:0071562">
    <property type="term" value="P:nucleus-vacuole junction assembly"/>
    <property type="evidence" value="ECO:0007669"/>
    <property type="project" value="InterPro"/>
</dbReference>
<dbReference type="InterPro" id="IPR000225">
    <property type="entry name" value="Armadillo"/>
</dbReference>
<keyword evidence="3" id="KW-0926">Vacuole</keyword>
<dbReference type="Gene3D" id="1.25.10.10">
    <property type="entry name" value="Leucine-rich Repeat Variant"/>
    <property type="match status" value="1"/>
</dbReference>
<feature type="signal peptide" evidence="10">
    <location>
        <begin position="1"/>
        <end position="24"/>
    </location>
</feature>
<keyword evidence="10" id="KW-0732">Signal</keyword>